<organism evidence="2 3">
    <name type="scientific">Streptomyces tremellae</name>
    <dbReference type="NCBI Taxonomy" id="1124239"/>
    <lineage>
        <taxon>Bacteria</taxon>
        <taxon>Bacillati</taxon>
        <taxon>Actinomycetota</taxon>
        <taxon>Actinomycetes</taxon>
        <taxon>Kitasatosporales</taxon>
        <taxon>Streptomycetaceae</taxon>
        <taxon>Streptomyces</taxon>
    </lineage>
</organism>
<sequence>MRALPGLTPVGAASVITDVVTSDTSVAAAPPRCPVPGHEQSKVVLGGRYGTPGRRRQLYVCNMPKPGSTASSHRFSAPLTVPYPGAEPTGTQTEEERAKEAEELRTARKYQFTAYDIASGLVLVSRGTSYAQAGHDVRERAARRWDPAAAGDAARRHGTLVSDWVEVYAEALWRAQAPCQDAWPDTVLVGVLPLLAPGPGGRGGAPALAFSVFVALTHQPGARPAIFAIRLSTGTGAVHWASFLRELDRERAGAPARIVGDGSPALATAVRRVWPAGEGAPRPALWYDEHLLREEARRICQDRGLDRREGRLWQALQRGWRARVDWDRFAAEVRRHAVPELDRWLAVAGPVMERQLAERDRGRPVSRRPVRAALAELERRLGARRAAFGNRARTERLLRLMALDVSGMARVHAWTDLICVWLERSGGRPTSSQRRIADRGGRSSLRSRAGTGGAPHHPAP</sequence>
<evidence type="ECO:0000313" key="3">
    <source>
        <dbReference type="Proteomes" id="UP001499884"/>
    </source>
</evidence>
<keyword evidence="3" id="KW-1185">Reference proteome</keyword>
<evidence type="ECO:0008006" key="4">
    <source>
        <dbReference type="Google" id="ProtNLM"/>
    </source>
</evidence>
<reference evidence="3" key="1">
    <citation type="journal article" date="2019" name="Int. J. Syst. Evol. Microbiol.">
        <title>The Global Catalogue of Microorganisms (GCM) 10K type strain sequencing project: providing services to taxonomists for standard genome sequencing and annotation.</title>
        <authorList>
            <consortium name="The Broad Institute Genomics Platform"/>
            <consortium name="The Broad Institute Genome Sequencing Center for Infectious Disease"/>
            <person name="Wu L."/>
            <person name="Ma J."/>
        </authorList>
    </citation>
    <scope>NUCLEOTIDE SEQUENCE [LARGE SCALE GENOMIC DNA]</scope>
    <source>
        <strain evidence="3">JCM 30846</strain>
    </source>
</reference>
<proteinExistence type="predicted"/>
<feature type="region of interest" description="Disordered" evidence="1">
    <location>
        <begin position="427"/>
        <end position="460"/>
    </location>
</feature>
<name>A0ABP7DLY0_9ACTN</name>
<evidence type="ECO:0000256" key="1">
    <source>
        <dbReference type="SAM" id="MobiDB-lite"/>
    </source>
</evidence>
<gene>
    <name evidence="2" type="ORF">GCM10023082_00330</name>
</gene>
<feature type="region of interest" description="Disordered" evidence="1">
    <location>
        <begin position="67"/>
        <end position="96"/>
    </location>
</feature>
<comment type="caution">
    <text evidence="2">The sequence shown here is derived from an EMBL/GenBank/DDBJ whole genome shotgun (WGS) entry which is preliminary data.</text>
</comment>
<evidence type="ECO:0000313" key="2">
    <source>
        <dbReference type="EMBL" id="GAA3706234.1"/>
    </source>
</evidence>
<dbReference type="EMBL" id="BAABEP010000001">
    <property type="protein sequence ID" value="GAA3706234.1"/>
    <property type="molecule type" value="Genomic_DNA"/>
</dbReference>
<dbReference type="Proteomes" id="UP001499884">
    <property type="component" value="Unassembled WGS sequence"/>
</dbReference>
<protein>
    <recommendedName>
        <fullName evidence="4">Transposase</fullName>
    </recommendedName>
</protein>
<accession>A0ABP7DLY0</accession>